<evidence type="ECO:0000313" key="1">
    <source>
        <dbReference type="EMBL" id="EMF16710.1"/>
    </source>
</evidence>
<name>N1QHP5_SPHMS</name>
<reference evidence="1 2" key="1">
    <citation type="journal article" date="2012" name="PLoS Pathog.">
        <title>Diverse lifestyles and strategies of plant pathogenesis encoded in the genomes of eighteen Dothideomycetes fungi.</title>
        <authorList>
            <person name="Ohm R.A."/>
            <person name="Feau N."/>
            <person name="Henrissat B."/>
            <person name="Schoch C.L."/>
            <person name="Horwitz B.A."/>
            <person name="Barry K.W."/>
            <person name="Condon B.J."/>
            <person name="Copeland A.C."/>
            <person name="Dhillon B."/>
            <person name="Glaser F."/>
            <person name="Hesse C.N."/>
            <person name="Kosti I."/>
            <person name="LaButti K."/>
            <person name="Lindquist E.A."/>
            <person name="Lucas S."/>
            <person name="Salamov A.A."/>
            <person name="Bradshaw R.E."/>
            <person name="Ciuffetti L."/>
            <person name="Hamelin R.C."/>
            <person name="Kema G.H.J."/>
            <person name="Lawrence C."/>
            <person name="Scott J.A."/>
            <person name="Spatafora J.W."/>
            <person name="Turgeon B.G."/>
            <person name="de Wit P.J.G.M."/>
            <person name="Zhong S."/>
            <person name="Goodwin S.B."/>
            <person name="Grigoriev I.V."/>
        </authorList>
    </citation>
    <scope>NUCLEOTIDE SEQUENCE [LARGE SCALE GENOMIC DNA]</scope>
    <source>
        <strain evidence="1 2">SO2202</strain>
    </source>
</reference>
<dbReference type="GeneID" id="27900464"/>
<dbReference type="HOGENOM" id="CLU_2689382_0_0_1"/>
<protein>
    <submittedName>
        <fullName evidence="1">Uncharacterized protein</fullName>
    </submittedName>
</protein>
<keyword evidence="2" id="KW-1185">Reference proteome</keyword>
<gene>
    <name evidence="1" type="ORF">SEPMUDRAFT_145894</name>
</gene>
<accession>N1QHP5</accession>
<sequence length="74" mass="8476">MAVPTLWEHGASYLTLWTLMWPNGSWIRQLAPSKMTRNSTMLFLPSRQKWNLDALLGRMKVEENVLDAGTLVCV</sequence>
<proteinExistence type="predicted"/>
<dbReference type="RefSeq" id="XP_016764831.1">
    <property type="nucleotide sequence ID" value="XM_016903327.1"/>
</dbReference>
<dbReference type="AlphaFoldDB" id="N1QHP5"/>
<dbReference type="EMBL" id="KB456260">
    <property type="protein sequence ID" value="EMF16710.1"/>
    <property type="molecule type" value="Genomic_DNA"/>
</dbReference>
<dbReference type="Proteomes" id="UP000016931">
    <property type="component" value="Unassembled WGS sequence"/>
</dbReference>
<organism evidence="1 2">
    <name type="scientific">Sphaerulina musiva (strain SO2202)</name>
    <name type="common">Poplar stem canker fungus</name>
    <name type="synonym">Septoria musiva</name>
    <dbReference type="NCBI Taxonomy" id="692275"/>
    <lineage>
        <taxon>Eukaryota</taxon>
        <taxon>Fungi</taxon>
        <taxon>Dikarya</taxon>
        <taxon>Ascomycota</taxon>
        <taxon>Pezizomycotina</taxon>
        <taxon>Dothideomycetes</taxon>
        <taxon>Dothideomycetidae</taxon>
        <taxon>Mycosphaerellales</taxon>
        <taxon>Mycosphaerellaceae</taxon>
        <taxon>Sphaerulina</taxon>
    </lineage>
</organism>
<evidence type="ECO:0000313" key="2">
    <source>
        <dbReference type="Proteomes" id="UP000016931"/>
    </source>
</evidence>